<dbReference type="GO" id="GO:0016020">
    <property type="term" value="C:membrane"/>
    <property type="evidence" value="ECO:0007669"/>
    <property type="project" value="UniProtKB-SubCell"/>
</dbReference>
<keyword evidence="12" id="KW-1185">Reference proteome</keyword>
<keyword evidence="7 8" id="KW-0472">Membrane</keyword>
<dbReference type="InterPro" id="IPR023395">
    <property type="entry name" value="MCP_dom_sf"/>
</dbReference>
<dbReference type="InterPro" id="IPR002067">
    <property type="entry name" value="MCP"/>
</dbReference>
<evidence type="ECO:0000256" key="3">
    <source>
        <dbReference type="ARBA" id="ARBA00022448"/>
    </source>
</evidence>
<evidence type="ECO:0000313" key="12">
    <source>
        <dbReference type="Proteomes" id="UP000281553"/>
    </source>
</evidence>
<dbReference type="PRINTS" id="PR00926">
    <property type="entry name" value="MITOCARRIER"/>
</dbReference>
<proteinExistence type="inferred from homology"/>
<organism evidence="11 12">
    <name type="scientific">Dibothriocephalus latus</name>
    <name type="common">Fish tapeworm</name>
    <name type="synonym">Diphyllobothrium latum</name>
    <dbReference type="NCBI Taxonomy" id="60516"/>
    <lineage>
        <taxon>Eukaryota</taxon>
        <taxon>Metazoa</taxon>
        <taxon>Spiralia</taxon>
        <taxon>Lophotrochozoa</taxon>
        <taxon>Platyhelminthes</taxon>
        <taxon>Cestoda</taxon>
        <taxon>Eucestoda</taxon>
        <taxon>Diphyllobothriidea</taxon>
        <taxon>Diphyllobothriidae</taxon>
        <taxon>Dibothriocephalus</taxon>
    </lineage>
</organism>
<protein>
    <recommendedName>
        <fullName evidence="13">Mitochondrial folate transporter/carrier</fullName>
    </recommendedName>
</protein>
<feature type="repeat" description="Solcar" evidence="8">
    <location>
        <begin position="27"/>
        <end position="119"/>
    </location>
</feature>
<dbReference type="AlphaFoldDB" id="A0A3P6V2R5"/>
<keyword evidence="3 9" id="KW-0813">Transport</keyword>
<evidence type="ECO:0000256" key="1">
    <source>
        <dbReference type="ARBA" id="ARBA00004141"/>
    </source>
</evidence>
<evidence type="ECO:0000256" key="10">
    <source>
        <dbReference type="SAM" id="Phobius"/>
    </source>
</evidence>
<comment type="similarity">
    <text evidence="2 9">Belongs to the mitochondrial carrier (TC 2.A.29) family.</text>
</comment>
<dbReference type="InterPro" id="IPR018108">
    <property type="entry name" value="MCP_transmembrane"/>
</dbReference>
<sequence>MIPKTSPGQETPQKEGYTYLPHCFLPHVRWEQFIAGLAGGAISTLALHPLDLAKVRLQVNEGTGAVNTRPRSARMIGTLSEVYKARGLLGLYQGITPNLLGAASAWGLYFFIYGAMKDHAQEGDPSRKLKKMEYLGYAYLSGCLVLSLTNPIWVVKTRMCLQYETLATQRVPTLTTWGNLVSLWRMEGIKGLYRGFVPSLVGMSNGAIQFLVYEEMRNYYNGTYFHRPIDTHLSPFEYLTMATVSKAIAVAATSPFQVLRSRLQEQHRSYGGIMDVITSIWRYEGLLGFYKGLWPGILRTAPACGITFVVYENANKWLKPKPK</sequence>
<feature type="transmembrane region" description="Helical" evidence="10">
    <location>
        <begin position="91"/>
        <end position="113"/>
    </location>
</feature>
<dbReference type="InterPro" id="IPR044712">
    <property type="entry name" value="SLC25A32-like"/>
</dbReference>
<keyword evidence="6 10" id="KW-1133">Transmembrane helix</keyword>
<name>A0A3P6V2R5_DIBLA</name>
<gene>
    <name evidence="11" type="ORF">DILT_LOCUS3576</name>
</gene>
<dbReference type="GO" id="GO:0015215">
    <property type="term" value="F:nucleotide transmembrane transporter activity"/>
    <property type="evidence" value="ECO:0007669"/>
    <property type="project" value="UniProtKB-ARBA"/>
</dbReference>
<keyword evidence="4 8" id="KW-0812">Transmembrane</keyword>
<dbReference type="Gene3D" id="1.50.40.10">
    <property type="entry name" value="Mitochondrial carrier domain"/>
    <property type="match status" value="1"/>
</dbReference>
<comment type="subcellular location">
    <subcellularLocation>
        <location evidence="1">Membrane</location>
        <topology evidence="1">Multi-pass membrane protein</topology>
    </subcellularLocation>
</comment>
<evidence type="ECO:0000256" key="2">
    <source>
        <dbReference type="ARBA" id="ARBA00006375"/>
    </source>
</evidence>
<dbReference type="EMBL" id="UYRU01043889">
    <property type="protein sequence ID" value="VDK84321.1"/>
    <property type="molecule type" value="Genomic_DNA"/>
</dbReference>
<reference evidence="11 12" key="1">
    <citation type="submission" date="2018-11" db="EMBL/GenBank/DDBJ databases">
        <authorList>
            <consortium name="Pathogen Informatics"/>
        </authorList>
    </citation>
    <scope>NUCLEOTIDE SEQUENCE [LARGE SCALE GENOMIC DNA]</scope>
</reference>
<evidence type="ECO:0000256" key="6">
    <source>
        <dbReference type="ARBA" id="ARBA00022989"/>
    </source>
</evidence>
<dbReference type="PROSITE" id="PS50920">
    <property type="entry name" value="SOLCAR"/>
    <property type="match status" value="3"/>
</dbReference>
<evidence type="ECO:0000313" key="11">
    <source>
        <dbReference type="EMBL" id="VDK84321.1"/>
    </source>
</evidence>
<evidence type="ECO:0000256" key="7">
    <source>
        <dbReference type="ARBA" id="ARBA00023136"/>
    </source>
</evidence>
<dbReference type="Proteomes" id="UP000281553">
    <property type="component" value="Unassembled WGS sequence"/>
</dbReference>
<evidence type="ECO:0000256" key="9">
    <source>
        <dbReference type="RuleBase" id="RU000488"/>
    </source>
</evidence>
<dbReference type="OrthoDB" id="428293at2759"/>
<dbReference type="SUPFAM" id="SSF103506">
    <property type="entry name" value="Mitochondrial carrier"/>
    <property type="match status" value="1"/>
</dbReference>
<accession>A0A3P6V2R5</accession>
<feature type="repeat" description="Solcar" evidence="8">
    <location>
        <begin position="129"/>
        <end position="219"/>
    </location>
</feature>
<feature type="transmembrane region" description="Helical" evidence="10">
    <location>
        <begin position="134"/>
        <end position="154"/>
    </location>
</feature>
<dbReference type="PANTHER" id="PTHR45683">
    <property type="entry name" value="MITOCHONDRIAL NICOTINAMIDE ADENINE DINUCLEOTIDE TRANSPORTER 1-RELATED-RELATED"/>
    <property type="match status" value="1"/>
</dbReference>
<feature type="repeat" description="Solcar" evidence="8">
    <location>
        <begin position="233"/>
        <end position="317"/>
    </location>
</feature>
<keyword evidence="5" id="KW-0677">Repeat</keyword>
<evidence type="ECO:0000256" key="5">
    <source>
        <dbReference type="ARBA" id="ARBA00022737"/>
    </source>
</evidence>
<evidence type="ECO:0008006" key="13">
    <source>
        <dbReference type="Google" id="ProtNLM"/>
    </source>
</evidence>
<evidence type="ECO:0000256" key="4">
    <source>
        <dbReference type="ARBA" id="ARBA00022692"/>
    </source>
</evidence>
<evidence type="ECO:0000256" key="8">
    <source>
        <dbReference type="PROSITE-ProRule" id="PRU00282"/>
    </source>
</evidence>
<dbReference type="Pfam" id="PF00153">
    <property type="entry name" value="Mito_carr"/>
    <property type="match status" value="3"/>
</dbReference>